<dbReference type="InterPro" id="IPR036051">
    <property type="entry name" value="KRAB_dom_sf"/>
</dbReference>
<evidence type="ECO:0000259" key="1">
    <source>
        <dbReference type="PROSITE" id="PS50805"/>
    </source>
</evidence>
<dbReference type="Pfam" id="PF01352">
    <property type="entry name" value="KRAB"/>
    <property type="match status" value="1"/>
</dbReference>
<gene>
    <name evidence="2" type="ORF">WCI35_000570</name>
</gene>
<protein>
    <submittedName>
        <fullName evidence="2">Zinc finger protein 621 isoform 2</fullName>
    </submittedName>
</protein>
<dbReference type="CDD" id="cd07765">
    <property type="entry name" value="KRAB_A-box"/>
    <property type="match status" value="1"/>
</dbReference>
<dbReference type="PANTHER" id="PTHR23232">
    <property type="entry name" value="KRAB DOMAIN C2H2 ZINC FINGER"/>
    <property type="match status" value="1"/>
</dbReference>
<dbReference type="SUPFAM" id="SSF109640">
    <property type="entry name" value="KRAB domain (Kruppel-associated box)"/>
    <property type="match status" value="1"/>
</dbReference>
<feature type="non-terminal residue" evidence="2">
    <location>
        <position position="1"/>
    </location>
</feature>
<proteinExistence type="predicted"/>
<accession>A0ABD2F4W5</accession>
<name>A0ABD2F4W5_DAUMA</name>
<keyword evidence="3" id="KW-1185">Reference proteome</keyword>
<dbReference type="PROSITE" id="PS50805">
    <property type="entry name" value="KRAB"/>
    <property type="match status" value="1"/>
</dbReference>
<reference evidence="2 3" key="1">
    <citation type="journal article" date="2024" name="G3 (Bethesda)">
        <title>A hybrid genome assembly of the endangered aye-aye (Daubentonia madagascariensis).</title>
        <authorList>
            <person name="Versoza C.J."/>
            <person name="Pfeifer S.P."/>
        </authorList>
    </citation>
    <scope>NUCLEOTIDE SEQUENCE [LARGE SCALE GENOMIC DNA]</scope>
    <source>
        <strain evidence="2">6821</strain>
    </source>
</reference>
<evidence type="ECO:0000313" key="2">
    <source>
        <dbReference type="EMBL" id="KAL2804019.1"/>
    </source>
</evidence>
<dbReference type="SMART" id="SM00349">
    <property type="entry name" value="KRAB"/>
    <property type="match status" value="1"/>
</dbReference>
<dbReference type="Gene3D" id="6.10.140.140">
    <property type="match status" value="1"/>
</dbReference>
<dbReference type="PANTHER" id="PTHR23232:SF162">
    <property type="entry name" value="ZINC FINGER PROTEIN 662"/>
    <property type="match status" value="1"/>
</dbReference>
<organism evidence="2 3">
    <name type="scientific">Daubentonia madagascariensis</name>
    <name type="common">Aye-aye</name>
    <name type="synonym">Sciurus madagascariensis</name>
    <dbReference type="NCBI Taxonomy" id="31869"/>
    <lineage>
        <taxon>Eukaryota</taxon>
        <taxon>Metazoa</taxon>
        <taxon>Chordata</taxon>
        <taxon>Craniata</taxon>
        <taxon>Vertebrata</taxon>
        <taxon>Euteleostomi</taxon>
        <taxon>Mammalia</taxon>
        <taxon>Eutheria</taxon>
        <taxon>Euarchontoglires</taxon>
        <taxon>Primates</taxon>
        <taxon>Strepsirrhini</taxon>
        <taxon>Chiromyiformes</taxon>
        <taxon>Daubentoniidae</taxon>
        <taxon>Daubentonia</taxon>
    </lineage>
</organism>
<dbReference type="EMBL" id="JBFSEQ010000001">
    <property type="protein sequence ID" value="KAL2804019.1"/>
    <property type="molecule type" value="Genomic_DNA"/>
</dbReference>
<evidence type="ECO:0000313" key="3">
    <source>
        <dbReference type="Proteomes" id="UP001610411"/>
    </source>
</evidence>
<sequence length="137" mass="15565">ESVTFEDVAVYFTQNQWASLDSAQRTLYREVMLENYANVASLVAFPFLKPVLISQLEKGDAPWGPDPWDTEVLRGISPGGESWIMSEEPIIKQEAFEETELHRTPVGGLHRNGSQHFDFKSKAVRQTFSLNPNLILR</sequence>
<dbReference type="Proteomes" id="UP001610411">
    <property type="component" value="Unassembled WGS sequence"/>
</dbReference>
<dbReference type="AlphaFoldDB" id="A0ABD2F4W5"/>
<dbReference type="InterPro" id="IPR050169">
    <property type="entry name" value="Krueppel_C2H2_ZnF"/>
</dbReference>
<feature type="non-terminal residue" evidence="2">
    <location>
        <position position="137"/>
    </location>
</feature>
<dbReference type="InterPro" id="IPR001909">
    <property type="entry name" value="KRAB"/>
</dbReference>
<feature type="domain" description="KRAB" evidence="1">
    <location>
        <begin position="3"/>
        <end position="75"/>
    </location>
</feature>
<comment type="caution">
    <text evidence="2">The sequence shown here is derived from an EMBL/GenBank/DDBJ whole genome shotgun (WGS) entry which is preliminary data.</text>
</comment>